<evidence type="ECO:0000256" key="9">
    <source>
        <dbReference type="ARBA" id="ARBA00023136"/>
    </source>
</evidence>
<keyword evidence="6 12" id="KW-0931">ER-Golgi transport</keyword>
<dbReference type="EMBL" id="JWZT01002870">
    <property type="protein sequence ID" value="KII68325.1"/>
    <property type="molecule type" value="Genomic_DNA"/>
</dbReference>
<dbReference type="OrthoDB" id="10261439at2759"/>
<dbReference type="Pfam" id="PF07718">
    <property type="entry name" value="Coatamer_beta_C"/>
    <property type="match status" value="1"/>
</dbReference>
<evidence type="ECO:0000313" key="17">
    <source>
        <dbReference type="Proteomes" id="UP000031668"/>
    </source>
</evidence>
<protein>
    <recommendedName>
        <fullName evidence="2 12">Coatomer subunit beta</fullName>
    </recommendedName>
    <alternativeName>
        <fullName evidence="11 12">Beta-coat protein</fullName>
    </alternativeName>
</protein>
<reference evidence="16 17" key="1">
    <citation type="journal article" date="2014" name="Genome Biol. Evol.">
        <title>The genome of the myxosporean Thelohanellus kitauei shows adaptations to nutrient acquisition within its fish host.</title>
        <authorList>
            <person name="Yang Y."/>
            <person name="Xiong J."/>
            <person name="Zhou Z."/>
            <person name="Huo F."/>
            <person name="Miao W."/>
            <person name="Ran C."/>
            <person name="Liu Y."/>
            <person name="Zhang J."/>
            <person name="Feng J."/>
            <person name="Wang M."/>
            <person name="Wang M."/>
            <person name="Wang L."/>
            <person name="Yao B."/>
        </authorList>
    </citation>
    <scope>NUCLEOTIDE SEQUENCE [LARGE SCALE GENOMIC DNA]</scope>
    <source>
        <strain evidence="16">Wuqing</strain>
    </source>
</reference>
<dbReference type="Pfam" id="PF14806">
    <property type="entry name" value="Coatomer_b_Cpla"/>
    <property type="match status" value="1"/>
</dbReference>
<keyword evidence="7 12" id="KW-0653">Protein transport</keyword>
<evidence type="ECO:0000256" key="8">
    <source>
        <dbReference type="ARBA" id="ARBA00023034"/>
    </source>
</evidence>
<keyword evidence="8 12" id="KW-0333">Golgi apparatus</keyword>
<evidence type="ECO:0000313" key="16">
    <source>
        <dbReference type="EMBL" id="KII68325.1"/>
    </source>
</evidence>
<dbReference type="AlphaFoldDB" id="A0A0C2MVX2"/>
<dbReference type="PIRSF" id="PIRSF005727">
    <property type="entry name" value="Coatomer_beta_subunit"/>
    <property type="match status" value="1"/>
</dbReference>
<evidence type="ECO:0000256" key="7">
    <source>
        <dbReference type="ARBA" id="ARBA00022927"/>
    </source>
</evidence>
<feature type="domain" description="Coatomer beta subunit appendage platform" evidence="15">
    <location>
        <begin position="808"/>
        <end position="934"/>
    </location>
</feature>
<evidence type="ECO:0000256" key="1">
    <source>
        <dbReference type="ARBA" id="ARBA00004255"/>
    </source>
</evidence>
<dbReference type="SUPFAM" id="SSF48371">
    <property type="entry name" value="ARM repeat"/>
    <property type="match status" value="1"/>
</dbReference>
<evidence type="ECO:0000256" key="10">
    <source>
        <dbReference type="ARBA" id="ARBA00023329"/>
    </source>
</evidence>
<evidence type="ECO:0000256" key="12">
    <source>
        <dbReference type="PIRNR" id="PIRNR005727"/>
    </source>
</evidence>
<evidence type="ECO:0000256" key="2">
    <source>
        <dbReference type="ARBA" id="ARBA00017024"/>
    </source>
</evidence>
<keyword evidence="5" id="KW-0677">Repeat</keyword>
<proteinExistence type="predicted"/>
<keyword evidence="4 12" id="KW-0963">Cytoplasm</keyword>
<dbReference type="InterPro" id="IPR002553">
    <property type="entry name" value="Clathrin/coatomer_adapt-like_N"/>
</dbReference>
<evidence type="ECO:0000256" key="6">
    <source>
        <dbReference type="ARBA" id="ARBA00022892"/>
    </source>
</evidence>
<dbReference type="InterPro" id="IPR016460">
    <property type="entry name" value="COPB1"/>
</dbReference>
<feature type="domain" description="Clathrin/coatomer adaptor adaptin-like N-terminal" evidence="13">
    <location>
        <begin position="25"/>
        <end position="501"/>
    </location>
</feature>
<comment type="subunit">
    <text evidence="12">Oligomeric complex that consists of at least the alpha, beta, beta', gamma, delta, epsilon and zeta subunits.</text>
</comment>
<keyword evidence="10 12" id="KW-0968">Cytoplasmic vesicle</keyword>
<gene>
    <name evidence="16" type="ORF">RF11_06769</name>
</gene>
<comment type="subcellular location">
    <subcellularLocation>
        <location evidence="12">Cytoplasm</location>
    </subcellularLocation>
    <subcellularLocation>
        <location evidence="1 12">Golgi apparatus membrane</location>
        <topology evidence="1 12">Peripheral membrane protein</topology>
        <orientation evidence="1 12">Cytoplasmic side</orientation>
    </subcellularLocation>
    <subcellularLocation>
        <location evidence="12">Cytoplasmic vesicle</location>
        <location evidence="12">COPI-coated vesicle membrane</location>
        <topology evidence="12">Peripheral membrane protein</topology>
        <orientation evidence="12">Cytoplasmic side</orientation>
    </subcellularLocation>
</comment>
<evidence type="ECO:0000256" key="5">
    <source>
        <dbReference type="ARBA" id="ARBA00022737"/>
    </source>
</evidence>
<feature type="domain" description="Coatomer beta subunit C-terminal" evidence="14">
    <location>
        <begin position="669"/>
        <end position="801"/>
    </location>
</feature>
<comment type="function">
    <text evidence="12">The coatomer is a cytosolic protein complex that binds to dilysine motifs and reversibly associates with Golgi non-clathrin-coated vesicles, which further mediate biosynthetic protein transport from the ER, via the Golgi up to the trans Golgi network. Coatomer complex is required for budding from Golgi membranes, and is essential for the retrograde Golgi-to-ER transport of dilysine-tagged proteins.</text>
</comment>
<dbReference type="Gene3D" id="1.25.10.10">
    <property type="entry name" value="Leucine-rich Repeat Variant"/>
    <property type="match status" value="1"/>
</dbReference>
<dbReference type="PANTHER" id="PTHR10635:SF0">
    <property type="entry name" value="COATOMER SUBUNIT BETA"/>
    <property type="match status" value="1"/>
</dbReference>
<dbReference type="Pfam" id="PF01602">
    <property type="entry name" value="Adaptin_N"/>
    <property type="match status" value="1"/>
</dbReference>
<dbReference type="GO" id="GO:0006891">
    <property type="term" value="P:intra-Golgi vesicle-mediated transport"/>
    <property type="evidence" value="ECO:0007669"/>
    <property type="project" value="TreeGrafter"/>
</dbReference>
<dbReference type="GO" id="GO:0005198">
    <property type="term" value="F:structural molecule activity"/>
    <property type="evidence" value="ECO:0007669"/>
    <property type="project" value="InterPro"/>
</dbReference>
<accession>A0A0C2MVX2</accession>
<comment type="caution">
    <text evidence="16">The sequence shown here is derived from an EMBL/GenBank/DDBJ whole genome shotgun (WGS) entry which is preliminary data.</text>
</comment>
<dbReference type="PANTHER" id="PTHR10635">
    <property type="entry name" value="COATOMER SUBUNIT BETA"/>
    <property type="match status" value="1"/>
</dbReference>
<keyword evidence="17" id="KW-1185">Reference proteome</keyword>
<evidence type="ECO:0000256" key="4">
    <source>
        <dbReference type="ARBA" id="ARBA00022490"/>
    </source>
</evidence>
<evidence type="ECO:0000256" key="3">
    <source>
        <dbReference type="ARBA" id="ARBA00022448"/>
    </source>
</evidence>
<dbReference type="Proteomes" id="UP000031668">
    <property type="component" value="Unassembled WGS sequence"/>
</dbReference>
<dbReference type="GO" id="GO:0030126">
    <property type="term" value="C:COPI vesicle coat"/>
    <property type="evidence" value="ECO:0007669"/>
    <property type="project" value="InterPro"/>
</dbReference>
<dbReference type="InterPro" id="IPR016024">
    <property type="entry name" value="ARM-type_fold"/>
</dbReference>
<dbReference type="GO" id="GO:0000139">
    <property type="term" value="C:Golgi membrane"/>
    <property type="evidence" value="ECO:0007669"/>
    <property type="project" value="UniProtKB-SubCell"/>
</dbReference>
<dbReference type="OMA" id="IYKNFDW"/>
<evidence type="ECO:0000259" key="15">
    <source>
        <dbReference type="Pfam" id="PF14806"/>
    </source>
</evidence>
<dbReference type="GO" id="GO:0006886">
    <property type="term" value="P:intracellular protein transport"/>
    <property type="evidence" value="ECO:0007669"/>
    <property type="project" value="InterPro"/>
</dbReference>
<name>A0A0C2MVX2_THEKT</name>
<sequence length="941" mass="107663">MIGLHEQPAYVIVSQPLNSECWNEKKIKSDIEDGDIQKKIDALKELIFTVAGGHKLSRDILIYVIRFLIPIENKFVKKLLLLFWEVFPKYQSDGKLIQEMILVCDAYRKDLQHPNEYIRGSILRFLCKLKEPELIEPIMPAVRQCLEHKTPYQFLPSISKILIHRNFDYLVPDAPELLERFLDVESDSSCQRNAYMMLIECDQQNRAISYLRTKVNSVLAFNDVLQLSIIELVYKVAVESEDKSAYLPYLYELLCSDSSAVKYSAANTLLSLSDAQTAFEYAVRCYVNLIIKERDNNIRLTVVDRLVAIHGLKKYDWLFHTLLLDLLSVLDTGTSDSIIDLELARKIIELVNELLPPELTVSAIDFIKKEVLRVQKRYLTVSEKKKISGSNKEIVEYHRLIVKFIKYILERNLDIHDSIIPILISNISFSHFSVAQEVLNIIRMIVCTFPKSREYAFNELSKILKSLNDPNVFRASLWITISCISRQDQIDTLFSLIDSSITQNAMEPAEKFEFGKQNVTVGPDGSYLSTIDNVSERSNIPILNKFICDNNSHVCSVVATMFCKVVGLIEKFGVYDATDSNKLIAKIINVLIKMIYVYEKKFNDLQNIDIQRTMAVVNMLISKNPKSMCSFLEESQKITFDYLEAKYKDRHKELVVEVKGTVAEGQEWKISFSSIVEPTKTKQPKNIYNQSLLEATGKLQKPDSFLVGNKVIALTGLSDAVYAEAYVRVVNFDIFFDVLVVNQTGDYLQNLTLDMRTKGDFRVLVKDPPISLDSLKFANISTCLRLTSSENHVVYGTITYDTSGKERDSFCVILDEIVLDLTETVQTTKCSPDAFQKMWAEFEWENKVIVAFQLVSFNYFLEKITSESRMTLISDSVDEDCKYLVVNLYSKNMFNDEALANISVEKDADTNQIVGQIRIRAKTQTIALTLGNKLAEILKKN</sequence>
<evidence type="ECO:0000256" key="11">
    <source>
        <dbReference type="ARBA" id="ARBA00030841"/>
    </source>
</evidence>
<dbReference type="InterPro" id="IPR011710">
    <property type="entry name" value="Coatomer_bsu_C"/>
</dbReference>
<keyword evidence="9 12" id="KW-0472">Membrane</keyword>
<dbReference type="InterPro" id="IPR029446">
    <property type="entry name" value="COPB1_appendage_platform_dom"/>
</dbReference>
<evidence type="ECO:0000259" key="13">
    <source>
        <dbReference type="Pfam" id="PF01602"/>
    </source>
</evidence>
<evidence type="ECO:0000259" key="14">
    <source>
        <dbReference type="Pfam" id="PF07718"/>
    </source>
</evidence>
<keyword evidence="3 12" id="KW-0813">Transport</keyword>
<organism evidence="16 17">
    <name type="scientific">Thelohanellus kitauei</name>
    <name type="common">Myxosporean</name>
    <dbReference type="NCBI Taxonomy" id="669202"/>
    <lineage>
        <taxon>Eukaryota</taxon>
        <taxon>Metazoa</taxon>
        <taxon>Cnidaria</taxon>
        <taxon>Myxozoa</taxon>
        <taxon>Myxosporea</taxon>
        <taxon>Bivalvulida</taxon>
        <taxon>Platysporina</taxon>
        <taxon>Myxobolidae</taxon>
        <taxon>Thelohanellus</taxon>
    </lineage>
</organism>
<dbReference type="GO" id="GO:0006888">
    <property type="term" value="P:endoplasmic reticulum to Golgi vesicle-mediated transport"/>
    <property type="evidence" value="ECO:0007669"/>
    <property type="project" value="TreeGrafter"/>
</dbReference>
<dbReference type="InterPro" id="IPR011989">
    <property type="entry name" value="ARM-like"/>
</dbReference>